<dbReference type="GO" id="GO:0016020">
    <property type="term" value="C:membrane"/>
    <property type="evidence" value="ECO:0007669"/>
    <property type="project" value="InterPro"/>
</dbReference>
<name>A0A1I7XPR9_HETBA</name>
<dbReference type="GO" id="GO:0005216">
    <property type="term" value="F:monoatomic ion channel activity"/>
    <property type="evidence" value="ECO:0007669"/>
    <property type="project" value="InterPro"/>
</dbReference>
<dbReference type="InterPro" id="IPR006028">
    <property type="entry name" value="GABAA/Glycine_rcpt"/>
</dbReference>
<dbReference type="GO" id="GO:0004888">
    <property type="term" value="F:transmembrane signaling receptor activity"/>
    <property type="evidence" value="ECO:0007669"/>
    <property type="project" value="InterPro"/>
</dbReference>
<dbReference type="WBParaSite" id="Hba_19731">
    <property type="protein sequence ID" value="Hba_19731"/>
    <property type="gene ID" value="Hba_19731"/>
</dbReference>
<reference evidence="3" key="1">
    <citation type="submission" date="2016-11" db="UniProtKB">
        <authorList>
            <consortium name="WormBaseParasite"/>
        </authorList>
    </citation>
    <scope>IDENTIFICATION</scope>
</reference>
<accession>A0A1I7XPR9</accession>
<proteinExistence type="predicted"/>
<dbReference type="InterPro" id="IPR038050">
    <property type="entry name" value="Neuro_actylchol_rec"/>
</dbReference>
<feature type="transmembrane region" description="Helical" evidence="1">
    <location>
        <begin position="18"/>
        <end position="37"/>
    </location>
</feature>
<keyword evidence="1" id="KW-0472">Membrane</keyword>
<evidence type="ECO:0000313" key="2">
    <source>
        <dbReference type="Proteomes" id="UP000095283"/>
    </source>
</evidence>
<keyword evidence="2" id="KW-1185">Reference proteome</keyword>
<evidence type="ECO:0000256" key="1">
    <source>
        <dbReference type="SAM" id="Phobius"/>
    </source>
</evidence>
<dbReference type="SUPFAM" id="SSF90112">
    <property type="entry name" value="Neurotransmitter-gated ion-channel transmembrane pore"/>
    <property type="match status" value="1"/>
</dbReference>
<dbReference type="PRINTS" id="PR00253">
    <property type="entry name" value="GABAARECEPTR"/>
</dbReference>
<protein>
    <submittedName>
        <fullName evidence="3">Neur_chan_memb domain-containing protein</fullName>
    </submittedName>
</protein>
<sequence length="168" mass="20004">MHCIFAIAKLPSYIQASYVKAIDIWMGACMAFVVNYCTRRKDRNKTPPAKGLSEQVHDLVTEYREKRKFKNVNSYYDISICPDNSKSQSSIEKKQIRELNQSPLLFRRSLLSSTKRKQLEERINRVEENRKYAQLIDRHSRLYFPLAFILFNIIYWTYYIKYAEGILD</sequence>
<evidence type="ECO:0000313" key="3">
    <source>
        <dbReference type="WBParaSite" id="Hba_19731"/>
    </source>
</evidence>
<dbReference type="AlphaFoldDB" id="A0A1I7XPR9"/>
<keyword evidence="1" id="KW-1133">Transmembrane helix</keyword>
<dbReference type="Gene3D" id="1.20.58.390">
    <property type="entry name" value="Neurotransmitter-gated ion-channel transmembrane domain"/>
    <property type="match status" value="1"/>
</dbReference>
<feature type="transmembrane region" description="Helical" evidence="1">
    <location>
        <begin position="142"/>
        <end position="160"/>
    </location>
</feature>
<dbReference type="InterPro" id="IPR036719">
    <property type="entry name" value="Neuro-gated_channel_TM_sf"/>
</dbReference>
<keyword evidence="1" id="KW-0812">Transmembrane</keyword>
<organism evidence="2 3">
    <name type="scientific">Heterorhabditis bacteriophora</name>
    <name type="common">Entomopathogenic nematode worm</name>
    <dbReference type="NCBI Taxonomy" id="37862"/>
    <lineage>
        <taxon>Eukaryota</taxon>
        <taxon>Metazoa</taxon>
        <taxon>Ecdysozoa</taxon>
        <taxon>Nematoda</taxon>
        <taxon>Chromadorea</taxon>
        <taxon>Rhabditida</taxon>
        <taxon>Rhabditina</taxon>
        <taxon>Rhabditomorpha</taxon>
        <taxon>Strongyloidea</taxon>
        <taxon>Heterorhabditidae</taxon>
        <taxon>Heterorhabditis</taxon>
    </lineage>
</organism>
<dbReference type="Proteomes" id="UP000095283">
    <property type="component" value="Unplaced"/>
</dbReference>